<protein>
    <submittedName>
        <fullName evidence="7">ABC transporter possibly for trehalose/maltose, ATP binding component</fullName>
    </submittedName>
</protein>
<evidence type="ECO:0000313" key="7">
    <source>
        <dbReference type="EMBL" id="CAE07800.1"/>
    </source>
</evidence>
<keyword evidence="3" id="KW-0547">Nucleotide-binding</keyword>
<gene>
    <name evidence="7" type="ordered locus">SYNW1285</name>
</gene>
<feature type="domain" description="ABC transporter" evidence="6">
    <location>
        <begin position="2"/>
        <end position="232"/>
    </location>
</feature>
<dbReference type="PANTHER" id="PTHR43875">
    <property type="entry name" value="MALTODEXTRIN IMPORT ATP-BINDING PROTEIN MSMX"/>
    <property type="match status" value="1"/>
</dbReference>
<dbReference type="CDD" id="cd03259">
    <property type="entry name" value="ABC_Carb_Solutes_like"/>
    <property type="match status" value="1"/>
</dbReference>
<dbReference type="Proteomes" id="UP000001422">
    <property type="component" value="Chromosome"/>
</dbReference>
<proteinExistence type="predicted"/>
<dbReference type="GO" id="GO:0055052">
    <property type="term" value="C:ATP-binding cassette (ABC) transporter complex, substrate-binding subunit-containing"/>
    <property type="evidence" value="ECO:0007669"/>
    <property type="project" value="TreeGrafter"/>
</dbReference>
<accession>Q7U6Q3</accession>
<evidence type="ECO:0000256" key="3">
    <source>
        <dbReference type="ARBA" id="ARBA00022741"/>
    </source>
</evidence>
<dbReference type="Gene3D" id="3.40.50.300">
    <property type="entry name" value="P-loop containing nucleotide triphosphate hydrolases"/>
    <property type="match status" value="1"/>
</dbReference>
<dbReference type="InterPro" id="IPR017871">
    <property type="entry name" value="ABC_transporter-like_CS"/>
</dbReference>
<dbReference type="AlphaFoldDB" id="Q7U6Q3"/>
<dbReference type="InterPro" id="IPR008995">
    <property type="entry name" value="Mo/tungstate-bd_C_term_dom"/>
</dbReference>
<dbReference type="PROSITE" id="PS50893">
    <property type="entry name" value="ABC_TRANSPORTER_2"/>
    <property type="match status" value="1"/>
</dbReference>
<dbReference type="GO" id="GO:0015408">
    <property type="term" value="F:ABC-type ferric iron transporter activity"/>
    <property type="evidence" value="ECO:0007669"/>
    <property type="project" value="InterPro"/>
</dbReference>
<dbReference type="Gene3D" id="2.40.50.100">
    <property type="match status" value="1"/>
</dbReference>
<dbReference type="GO" id="GO:1990060">
    <property type="term" value="C:maltose transport complex"/>
    <property type="evidence" value="ECO:0007669"/>
    <property type="project" value="TreeGrafter"/>
</dbReference>
<keyword evidence="2" id="KW-1003">Cell membrane</keyword>
<keyword evidence="4" id="KW-0067">ATP-binding</keyword>
<evidence type="ECO:0000256" key="5">
    <source>
        <dbReference type="ARBA" id="ARBA00023136"/>
    </source>
</evidence>
<dbReference type="GO" id="GO:0015423">
    <property type="term" value="F:ABC-type maltose transporter activity"/>
    <property type="evidence" value="ECO:0007669"/>
    <property type="project" value="TreeGrafter"/>
</dbReference>
<dbReference type="PROSITE" id="PS00211">
    <property type="entry name" value="ABC_TRANSPORTER_1"/>
    <property type="match status" value="1"/>
</dbReference>
<evidence type="ECO:0000256" key="1">
    <source>
        <dbReference type="ARBA" id="ARBA00022448"/>
    </source>
</evidence>
<dbReference type="eggNOG" id="COG3842">
    <property type="taxonomic scope" value="Bacteria"/>
</dbReference>
<dbReference type="SUPFAM" id="SSF52540">
    <property type="entry name" value="P-loop containing nucleoside triphosphate hydrolases"/>
    <property type="match status" value="1"/>
</dbReference>
<dbReference type="InterPro" id="IPR003593">
    <property type="entry name" value="AAA+_ATPase"/>
</dbReference>
<evidence type="ECO:0000313" key="8">
    <source>
        <dbReference type="Proteomes" id="UP000001422"/>
    </source>
</evidence>
<dbReference type="InterPro" id="IPR027417">
    <property type="entry name" value="P-loop_NTPase"/>
</dbReference>
<organism evidence="7 8">
    <name type="scientific">Parasynechococcus marenigrum (strain WH8102)</name>
    <dbReference type="NCBI Taxonomy" id="84588"/>
    <lineage>
        <taxon>Bacteria</taxon>
        <taxon>Bacillati</taxon>
        <taxon>Cyanobacteriota</taxon>
        <taxon>Cyanophyceae</taxon>
        <taxon>Synechococcales</taxon>
        <taxon>Prochlorococcaceae</taxon>
        <taxon>Parasynechococcus</taxon>
        <taxon>Parasynechococcus marenigrum</taxon>
    </lineage>
</organism>
<sequence length="323" mass="35990">MLHLNGLGKRFGDQWILRDLNLQVREGECVALLGPSGCGKSTALRLIAGLERQDEGSIELDGARLDTIPAERRRIAMVFQSYALFPHLSVRENLNLGLKIRGVAPAQRQQRINSVLDTVRLREMAVRRPQQLSGGQRQRVALARALLRDPRVYLLDEPMSNLDAQLRDELRPELRQLILQGSQPVVYVTHDQQEAMALANRIAVLKGGCIEQIGTPEELYKTPASCFVASFIGRPQINLLNIDQQLTIGIRPEDLHFDPEGMPCRLISREWQGASQLLLLDSPRGALRMLCSGDAALGESLSVSWPTRAEHRFDASCGRRLAG</sequence>
<dbReference type="InterPro" id="IPR013611">
    <property type="entry name" value="Transp-assoc_OB_typ2"/>
</dbReference>
<dbReference type="SUPFAM" id="SSF50331">
    <property type="entry name" value="MOP-like"/>
    <property type="match status" value="1"/>
</dbReference>
<dbReference type="EMBL" id="BX569692">
    <property type="protein sequence ID" value="CAE07800.1"/>
    <property type="molecule type" value="Genomic_DNA"/>
</dbReference>
<evidence type="ECO:0000256" key="2">
    <source>
        <dbReference type="ARBA" id="ARBA00022475"/>
    </source>
</evidence>
<dbReference type="PANTHER" id="PTHR43875:SF3">
    <property type="entry name" value="MALTOSE_MALTODEXTRIN IMPORT ATP-BINDING PROTEIN MALK"/>
    <property type="match status" value="1"/>
</dbReference>
<keyword evidence="8" id="KW-1185">Reference proteome</keyword>
<dbReference type="GO" id="GO:0016887">
    <property type="term" value="F:ATP hydrolysis activity"/>
    <property type="evidence" value="ECO:0007669"/>
    <property type="project" value="InterPro"/>
</dbReference>
<dbReference type="Pfam" id="PF00005">
    <property type="entry name" value="ABC_tran"/>
    <property type="match status" value="1"/>
</dbReference>
<dbReference type="KEGG" id="syw:SYNW1285"/>
<keyword evidence="5" id="KW-0472">Membrane</keyword>
<dbReference type="InterPro" id="IPR015853">
    <property type="entry name" value="ABC_transpr_FbpC"/>
</dbReference>
<dbReference type="FunFam" id="3.40.50.300:FF:000042">
    <property type="entry name" value="Maltose/maltodextrin ABC transporter, ATP-binding protein"/>
    <property type="match status" value="1"/>
</dbReference>
<dbReference type="HOGENOM" id="CLU_000604_1_1_3"/>
<dbReference type="InterPro" id="IPR047641">
    <property type="entry name" value="ABC_transpr_MalK/UgpC-like"/>
</dbReference>
<name>Q7U6Q3_PARMW</name>
<dbReference type="InterPro" id="IPR003439">
    <property type="entry name" value="ABC_transporter-like_ATP-bd"/>
</dbReference>
<dbReference type="Pfam" id="PF08402">
    <property type="entry name" value="TOBE_2"/>
    <property type="match status" value="1"/>
</dbReference>
<dbReference type="GO" id="GO:0005524">
    <property type="term" value="F:ATP binding"/>
    <property type="evidence" value="ECO:0007669"/>
    <property type="project" value="UniProtKB-KW"/>
</dbReference>
<dbReference type="SMART" id="SM00382">
    <property type="entry name" value="AAA"/>
    <property type="match status" value="1"/>
</dbReference>
<keyword evidence="1" id="KW-0813">Transport</keyword>
<evidence type="ECO:0000259" key="6">
    <source>
        <dbReference type="PROSITE" id="PS50893"/>
    </source>
</evidence>
<dbReference type="STRING" id="84588.SYNW1285"/>
<reference evidence="7 8" key="1">
    <citation type="journal article" date="2003" name="Nature">
        <title>The genome of a motile marine Synechococcus.</title>
        <authorList>
            <person name="Palenik B."/>
            <person name="Brahamsha B."/>
            <person name="Larimer F."/>
            <person name="Land M."/>
            <person name="Hauser L."/>
            <person name="Chain P."/>
            <person name="Lamerdin J."/>
            <person name="Regala W."/>
            <person name="Allen E.A."/>
            <person name="McCarren J."/>
            <person name="Paulsen I."/>
            <person name="Dufresne A."/>
            <person name="Partensky F."/>
            <person name="Webb E."/>
            <person name="Waterbury J."/>
        </authorList>
    </citation>
    <scope>NUCLEOTIDE SEQUENCE [LARGE SCALE GENOMIC DNA]</scope>
    <source>
        <strain evidence="7 8">WH8102</strain>
    </source>
</reference>
<evidence type="ECO:0000256" key="4">
    <source>
        <dbReference type="ARBA" id="ARBA00022840"/>
    </source>
</evidence>